<dbReference type="OrthoDB" id="5971203at2759"/>
<proteinExistence type="predicted"/>
<feature type="chain" id="PRO_5025458847" description="Fibrinogen C-terminal domain-containing protein" evidence="1">
    <location>
        <begin position="24"/>
        <end position="318"/>
    </location>
</feature>
<feature type="signal peptide" evidence="1">
    <location>
        <begin position="1"/>
        <end position="23"/>
    </location>
</feature>
<dbReference type="SUPFAM" id="SSF56496">
    <property type="entry name" value="Fibrinogen C-terminal domain-like"/>
    <property type="match status" value="1"/>
</dbReference>
<sequence length="318" mass="35221">MELRKALLPIWVCVLLSLRLCLAEDVLAGDPLGGRFQHKAGIQLLSSSVLHTVSAGSFLQCSMHCLGVAQCKGANFRPSVDGSPGGDCDLLETQDGSYEISTTNSVAMRLPGSCRGLRNVQYRSDGVYRHRGLPAPLYCDMTLNTGGWTLLTAAVSNEGWTLDYVIERRRDTPGIDIDYSILGLGEQILGFSYRSTYKYRIEVSGRQRWGGIWKAPRRYTLTGSHSNQTEGVELFRAFDNWEPRVDYTPLNIVPWVNRGGAFEGGPLLTTCTEDGTQWFGTLVTAVVAESHGVSPWIRGNSEVNSGARLYWVREHNPW</sequence>
<dbReference type="InterPro" id="IPR036056">
    <property type="entry name" value="Fibrinogen-like_C"/>
</dbReference>
<accession>A0A6A4VQK2</accession>
<evidence type="ECO:0008006" key="4">
    <source>
        <dbReference type="Google" id="ProtNLM"/>
    </source>
</evidence>
<dbReference type="EMBL" id="VIIS01001874">
    <property type="protein sequence ID" value="KAF0291521.1"/>
    <property type="molecule type" value="Genomic_DNA"/>
</dbReference>
<dbReference type="Proteomes" id="UP000440578">
    <property type="component" value="Unassembled WGS sequence"/>
</dbReference>
<evidence type="ECO:0000256" key="1">
    <source>
        <dbReference type="SAM" id="SignalP"/>
    </source>
</evidence>
<protein>
    <recommendedName>
        <fullName evidence="4">Fibrinogen C-terminal domain-containing protein</fullName>
    </recommendedName>
</protein>
<evidence type="ECO:0000313" key="3">
    <source>
        <dbReference type="Proteomes" id="UP000440578"/>
    </source>
</evidence>
<reference evidence="2 3" key="1">
    <citation type="submission" date="2019-07" db="EMBL/GenBank/DDBJ databases">
        <title>Draft genome assembly of a fouling barnacle, Amphibalanus amphitrite (Darwin, 1854): The first reference genome for Thecostraca.</title>
        <authorList>
            <person name="Kim W."/>
        </authorList>
    </citation>
    <scope>NUCLEOTIDE SEQUENCE [LARGE SCALE GENOMIC DNA]</scope>
    <source>
        <strain evidence="2">SNU_AA5</strain>
        <tissue evidence="2">Soma without cirri and trophi</tissue>
    </source>
</reference>
<organism evidence="2 3">
    <name type="scientific">Amphibalanus amphitrite</name>
    <name type="common">Striped barnacle</name>
    <name type="synonym">Balanus amphitrite</name>
    <dbReference type="NCBI Taxonomy" id="1232801"/>
    <lineage>
        <taxon>Eukaryota</taxon>
        <taxon>Metazoa</taxon>
        <taxon>Ecdysozoa</taxon>
        <taxon>Arthropoda</taxon>
        <taxon>Crustacea</taxon>
        <taxon>Multicrustacea</taxon>
        <taxon>Cirripedia</taxon>
        <taxon>Thoracica</taxon>
        <taxon>Thoracicalcarea</taxon>
        <taxon>Balanomorpha</taxon>
        <taxon>Balanoidea</taxon>
        <taxon>Balanidae</taxon>
        <taxon>Amphibalaninae</taxon>
        <taxon>Amphibalanus</taxon>
    </lineage>
</organism>
<name>A0A6A4VQK2_AMPAM</name>
<keyword evidence="3" id="KW-1185">Reference proteome</keyword>
<gene>
    <name evidence="2" type="ORF">FJT64_010377</name>
</gene>
<comment type="caution">
    <text evidence="2">The sequence shown here is derived from an EMBL/GenBank/DDBJ whole genome shotgun (WGS) entry which is preliminary data.</text>
</comment>
<evidence type="ECO:0000313" key="2">
    <source>
        <dbReference type="EMBL" id="KAF0291521.1"/>
    </source>
</evidence>
<keyword evidence="1" id="KW-0732">Signal</keyword>
<dbReference type="AlphaFoldDB" id="A0A6A4VQK2"/>